<dbReference type="CDD" id="cd02856">
    <property type="entry name" value="E_set_GDE_Isoamylase_N"/>
    <property type="match status" value="1"/>
</dbReference>
<dbReference type="InterPro" id="IPR017853">
    <property type="entry name" value="GH"/>
</dbReference>
<dbReference type="GO" id="GO:0004135">
    <property type="term" value="F:amylo-alpha-1,6-glucosidase activity"/>
    <property type="evidence" value="ECO:0007669"/>
    <property type="project" value="InterPro"/>
</dbReference>
<dbReference type="KEGG" id="gni:GNIT_2102"/>
<evidence type="ECO:0000256" key="1">
    <source>
        <dbReference type="ARBA" id="ARBA00008061"/>
    </source>
</evidence>
<sequence>MSDAVCAQQFILLPGQVAPFGATLKNDGCNFSIYCPDAKDIYLCLFDDSDREVAQIRLQQRVQSKWFGFVTGIKEGQKYAYRVHSKPHRKVNEEMSVGRLLIDPYAKQLSHELNWDKDAYVGITNLVLGQSVKDNSVFIPKSIVTACDATSKSRLSVEGSSLASLRKGIPRRDRIIYEAHIKGLTQLHPDVPDEHKGTFLGACHPSVLAHLTELGVSCVQFLPIFAFMPEPFISDKGLTNYWGYNPINFFSPDPRYGVNDALSECKYMVSEYHKAGFEVILDVVFNHTAESGEPGSILSFKGFCHKHAYLQIENDELSTPTYINFSGCGNTINSANTYMMTLIIDALRYWVTEVGVDGFRFDLAASLGREPIDFHADAAVFKILRQDPVLKCAVMIAEPWDIGPGGYQLGQFPDYWLEVNDKFRDTVRGFWRSDTGLKAGFATRFMGSRDVFPKGVRPMQTSVNNVTYHDGFTLHDLVSYSQKHNFANLEDNQDGHNHNLSHNYGVEGETNDVAILSLREKQKRNLFATLILSQGTPHILGGDELSRSQKGNNNAYCQDNELNWMHWQLNKRQSSFLEFCQYVIALRNKNPLLSHMLFKDDEFNNEVNVTTADWYRVDGTFKRDQDWSSDKHHCFALHVVGCMSSTGPQYNLALENAIENEIVQDTATPNAIAQNDVAQNAVAQEWLYVVNSSTENVEFNLPLLSNHQDWQCVLNTANSDITQIQSQQVSSLFTMESRSFCLFKLHS</sequence>
<evidence type="ECO:0000313" key="5">
    <source>
        <dbReference type="EMBL" id="AEP30210.1"/>
    </source>
</evidence>
<accession>G4QH22</accession>
<dbReference type="Pfam" id="PF00128">
    <property type="entry name" value="Alpha-amylase"/>
    <property type="match status" value="1"/>
</dbReference>
<evidence type="ECO:0000313" key="6">
    <source>
        <dbReference type="Proteomes" id="UP000009282"/>
    </source>
</evidence>
<keyword evidence="2" id="KW-0378">Hydrolase</keyword>
<dbReference type="SMART" id="SM00642">
    <property type="entry name" value="Aamy"/>
    <property type="match status" value="1"/>
</dbReference>
<dbReference type="SUPFAM" id="SSF51011">
    <property type="entry name" value="Glycosyl hydrolase domain"/>
    <property type="match status" value="1"/>
</dbReference>
<dbReference type="SUPFAM" id="SSF51445">
    <property type="entry name" value="(Trans)glycosidases"/>
    <property type="match status" value="1"/>
</dbReference>
<dbReference type="Pfam" id="PF02922">
    <property type="entry name" value="CBM_48"/>
    <property type="match status" value="1"/>
</dbReference>
<dbReference type="Gene3D" id="3.20.20.80">
    <property type="entry name" value="Glycosidases"/>
    <property type="match status" value="1"/>
</dbReference>
<dbReference type="SUPFAM" id="SSF81296">
    <property type="entry name" value="E set domains"/>
    <property type="match status" value="1"/>
</dbReference>
<dbReference type="Gene3D" id="2.60.40.10">
    <property type="entry name" value="Immunoglobulins"/>
    <property type="match status" value="1"/>
</dbReference>
<evidence type="ECO:0000256" key="2">
    <source>
        <dbReference type="ARBA" id="ARBA00022801"/>
    </source>
</evidence>
<gene>
    <name evidence="5" type="primary">glgX</name>
    <name evidence="5" type="ordered locus">GNIT_2102</name>
</gene>
<dbReference type="STRING" id="1085623.GNIT_2102"/>
<dbReference type="HOGENOM" id="CLU_011725_1_1_6"/>
<dbReference type="InterPro" id="IPR011837">
    <property type="entry name" value="Glycogen_debranch_GlgX"/>
</dbReference>
<proteinExistence type="inferred from homology"/>
<keyword evidence="3" id="KW-0326">Glycosidase</keyword>
<evidence type="ECO:0000256" key="3">
    <source>
        <dbReference type="ARBA" id="ARBA00023295"/>
    </source>
</evidence>
<evidence type="ECO:0000259" key="4">
    <source>
        <dbReference type="SMART" id="SM00642"/>
    </source>
</evidence>
<dbReference type="AlphaFoldDB" id="G4QH22"/>
<dbReference type="InterPro" id="IPR013780">
    <property type="entry name" value="Glyco_hydro_b"/>
</dbReference>
<dbReference type="eggNOG" id="COG1523">
    <property type="taxonomic scope" value="Bacteria"/>
</dbReference>
<dbReference type="Proteomes" id="UP000009282">
    <property type="component" value="Chromosome"/>
</dbReference>
<protein>
    <submittedName>
        <fullName evidence="5">Glycogen debranching enzyme GlgX</fullName>
    </submittedName>
</protein>
<dbReference type="InterPro" id="IPR013783">
    <property type="entry name" value="Ig-like_fold"/>
</dbReference>
<dbReference type="InterPro" id="IPR014756">
    <property type="entry name" value="Ig_E-set"/>
</dbReference>
<dbReference type="OrthoDB" id="3236218at2"/>
<dbReference type="InterPro" id="IPR044505">
    <property type="entry name" value="GlgX_Isoamylase_N_E_set"/>
</dbReference>
<dbReference type="InterPro" id="IPR006047">
    <property type="entry name" value="GH13_cat_dom"/>
</dbReference>
<dbReference type="GO" id="GO:0005980">
    <property type="term" value="P:glycogen catabolic process"/>
    <property type="evidence" value="ECO:0007669"/>
    <property type="project" value="InterPro"/>
</dbReference>
<keyword evidence="6" id="KW-1185">Reference proteome</keyword>
<dbReference type="NCBIfam" id="TIGR02100">
    <property type="entry name" value="glgX_debranch"/>
    <property type="match status" value="1"/>
</dbReference>
<feature type="domain" description="Glycosyl hydrolase family 13 catalytic" evidence="4">
    <location>
        <begin position="186"/>
        <end position="587"/>
    </location>
</feature>
<dbReference type="PANTHER" id="PTHR43002">
    <property type="entry name" value="GLYCOGEN DEBRANCHING ENZYME"/>
    <property type="match status" value="1"/>
</dbReference>
<dbReference type="InterPro" id="IPR004193">
    <property type="entry name" value="Glyco_hydro_13_N"/>
</dbReference>
<organism evidence="5 6">
    <name type="scientific">Glaciecola nitratireducens (strain JCM 12485 / KCTC 12276 / FR1064)</name>
    <dbReference type="NCBI Taxonomy" id="1085623"/>
    <lineage>
        <taxon>Bacteria</taxon>
        <taxon>Pseudomonadati</taxon>
        <taxon>Pseudomonadota</taxon>
        <taxon>Gammaproteobacteria</taxon>
        <taxon>Alteromonadales</taxon>
        <taxon>Alteromonadaceae</taxon>
        <taxon>Brumicola</taxon>
    </lineage>
</organism>
<dbReference type="EMBL" id="CP003060">
    <property type="protein sequence ID" value="AEP30210.1"/>
    <property type="molecule type" value="Genomic_DNA"/>
</dbReference>
<comment type="similarity">
    <text evidence="1">Belongs to the glycosyl hydrolase 13 family.</text>
</comment>
<dbReference type="Gene3D" id="2.60.40.1180">
    <property type="entry name" value="Golgi alpha-mannosidase II"/>
    <property type="match status" value="1"/>
</dbReference>
<dbReference type="CDD" id="cd11326">
    <property type="entry name" value="AmyAc_Glg_debranch"/>
    <property type="match status" value="1"/>
</dbReference>
<name>G4QH22_GLANF</name>
<dbReference type="RefSeq" id="WP_014109084.1">
    <property type="nucleotide sequence ID" value="NC_016041.1"/>
</dbReference>
<reference evidence="5 6" key="1">
    <citation type="journal article" date="2011" name="J. Bacteriol.">
        <title>Complete genome sequence of seawater bacterium Glaciecola nitratireducens FR1064T.</title>
        <authorList>
            <person name="Bian F."/>
            <person name="Qin Q.L."/>
            <person name="Xie B.B."/>
            <person name="Shu Y.L."/>
            <person name="Zhang X.Y."/>
            <person name="Yu Y."/>
            <person name="Chen B."/>
            <person name="Chen X.L."/>
            <person name="Zhou B.C."/>
            <person name="Zhang Y.Z."/>
        </authorList>
    </citation>
    <scope>NUCLEOTIDE SEQUENCE [LARGE SCALE GENOMIC DNA]</scope>
    <source>
        <strain evidence="6">JCM 12485 / KCTC 12276 / FR1064</strain>
    </source>
</reference>